<sequence>MAAEVGPTMRRSASGRWRHGSRPQRTARRATNYGGEKRIWGEEAIGEAEERPANAGEVEEEAAGAGGRGGSRRSVALVDAEVRKDAVVWMDAVNGPGTCALPRYDPATCETGPSTVLRQAHVNALLRDSCIDRKVLKVVVPLPKVGMLPRRTVAACSGVTDENVGVVGGVSSPDSTEV</sequence>
<protein>
    <submittedName>
        <fullName evidence="2">Uncharacterized protein</fullName>
    </submittedName>
</protein>
<evidence type="ECO:0000256" key="1">
    <source>
        <dbReference type="SAM" id="MobiDB-lite"/>
    </source>
</evidence>
<gene>
    <name evidence="2" type="ORF">TRIUR3_20691</name>
</gene>
<feature type="region of interest" description="Disordered" evidence="1">
    <location>
        <begin position="1"/>
        <end position="72"/>
    </location>
</feature>
<name>M7ZBP0_TRIUA</name>
<feature type="compositionally biased region" description="Basic residues" evidence="1">
    <location>
        <begin position="16"/>
        <end position="28"/>
    </location>
</feature>
<reference evidence="2" key="1">
    <citation type="journal article" date="2013" name="Nature">
        <title>Draft genome of the wheat A-genome progenitor Triticum urartu.</title>
        <authorList>
            <person name="Ling H.Q."/>
            <person name="Zhao S."/>
            <person name="Liu D."/>
            <person name="Wang J."/>
            <person name="Sun H."/>
            <person name="Zhang C."/>
            <person name="Fan H."/>
            <person name="Li D."/>
            <person name="Dong L."/>
            <person name="Tao Y."/>
            <person name="Gao C."/>
            <person name="Wu H."/>
            <person name="Li Y."/>
            <person name="Cui Y."/>
            <person name="Guo X."/>
            <person name="Zheng S."/>
            <person name="Wang B."/>
            <person name="Yu K."/>
            <person name="Liang Q."/>
            <person name="Yang W."/>
            <person name="Lou X."/>
            <person name="Chen J."/>
            <person name="Feng M."/>
            <person name="Jian J."/>
            <person name="Zhang X."/>
            <person name="Luo G."/>
            <person name="Jiang Y."/>
            <person name="Liu J."/>
            <person name="Wang Z."/>
            <person name="Sha Y."/>
            <person name="Zhang B."/>
            <person name="Wu H."/>
            <person name="Tang D."/>
            <person name="Shen Q."/>
            <person name="Xue P."/>
            <person name="Zou S."/>
            <person name="Wang X."/>
            <person name="Liu X."/>
            <person name="Wang F."/>
            <person name="Yang Y."/>
            <person name="An X."/>
            <person name="Dong Z."/>
            <person name="Zhang K."/>
            <person name="Zhang X."/>
            <person name="Luo M.C."/>
            <person name="Dvorak J."/>
            <person name="Tong Y."/>
            <person name="Wang J."/>
            <person name="Yang H."/>
            <person name="Li Z."/>
            <person name="Wang D."/>
            <person name="Zhang A."/>
            <person name="Wang J."/>
        </authorList>
    </citation>
    <scope>NUCLEOTIDE SEQUENCE</scope>
</reference>
<evidence type="ECO:0000313" key="2">
    <source>
        <dbReference type="EMBL" id="EMS60613.1"/>
    </source>
</evidence>
<accession>M7ZBP0</accession>
<dbReference type="EMBL" id="KD107199">
    <property type="protein sequence ID" value="EMS60613.1"/>
    <property type="molecule type" value="Genomic_DNA"/>
</dbReference>
<proteinExistence type="predicted"/>
<dbReference type="AlphaFoldDB" id="M7ZBP0"/>
<organism evidence="2">
    <name type="scientific">Triticum urartu</name>
    <name type="common">Red wild einkorn</name>
    <name type="synonym">Crithodium urartu</name>
    <dbReference type="NCBI Taxonomy" id="4572"/>
    <lineage>
        <taxon>Eukaryota</taxon>
        <taxon>Viridiplantae</taxon>
        <taxon>Streptophyta</taxon>
        <taxon>Embryophyta</taxon>
        <taxon>Tracheophyta</taxon>
        <taxon>Spermatophyta</taxon>
        <taxon>Magnoliopsida</taxon>
        <taxon>Liliopsida</taxon>
        <taxon>Poales</taxon>
        <taxon>Poaceae</taxon>
        <taxon>BOP clade</taxon>
        <taxon>Pooideae</taxon>
        <taxon>Triticodae</taxon>
        <taxon>Triticeae</taxon>
        <taxon>Triticinae</taxon>
        <taxon>Triticum</taxon>
    </lineage>
</organism>